<dbReference type="GeneID" id="55974054"/>
<evidence type="ECO:0000256" key="6">
    <source>
        <dbReference type="SAM" id="SignalP"/>
    </source>
</evidence>
<evidence type="ECO:0000256" key="4">
    <source>
        <dbReference type="ARBA" id="ARBA00022801"/>
    </source>
</evidence>
<dbReference type="Proteomes" id="UP000749293">
    <property type="component" value="Unassembled WGS sequence"/>
</dbReference>
<dbReference type="GO" id="GO:0006508">
    <property type="term" value="P:proteolysis"/>
    <property type="evidence" value="ECO:0007669"/>
    <property type="project" value="UniProtKB-KW"/>
</dbReference>
<reference evidence="7" key="1">
    <citation type="submission" date="2020-03" db="EMBL/GenBank/DDBJ databases">
        <title>Site-based positive gene gene selection in Geosmithia morbida across the United States reveals a broad range of putative effectors and factors for local host and environmental adapation.</title>
        <authorList>
            <person name="Onufrak A."/>
            <person name="Murdoch R.W."/>
            <person name="Gazis R."/>
            <person name="Huff M."/>
            <person name="Staton M."/>
            <person name="Klingeman W."/>
            <person name="Hadziabdic D."/>
        </authorList>
    </citation>
    <scope>NUCLEOTIDE SEQUENCE</scope>
    <source>
        <strain evidence="7">1262</strain>
    </source>
</reference>
<comment type="caution">
    <text evidence="7">The sequence shown here is derived from an EMBL/GenBank/DDBJ whole genome shotgun (WGS) entry which is preliminary data.</text>
</comment>
<gene>
    <name evidence="7" type="ORF">GMORB2_7831</name>
</gene>
<feature type="chain" id="PRO_5040331755" description="Serine carboxypeptidase" evidence="6">
    <location>
        <begin position="20"/>
        <end position="119"/>
    </location>
</feature>
<proteinExistence type="inferred from homology"/>
<evidence type="ECO:0008006" key="9">
    <source>
        <dbReference type="Google" id="ProtNLM"/>
    </source>
</evidence>
<sequence>MWFSRVTLTLLVVTSVVDGKKHWTQRDWVEHLSKRQQLQHETQPKVAKREAVESKFLNLDSKKFYVDGTSLPEVTFDAGESYAGTLPNDENGDLFFWFWPTTAKDEPKEIILWLNGGVS</sequence>
<keyword evidence="2" id="KW-0121">Carboxypeptidase</keyword>
<dbReference type="RefSeq" id="XP_035320890.1">
    <property type="nucleotide sequence ID" value="XM_035469796.1"/>
</dbReference>
<accession>A0A9P5D014</accession>
<dbReference type="AlphaFoldDB" id="A0A9P5D014"/>
<dbReference type="Gene3D" id="3.40.50.1820">
    <property type="entry name" value="alpha/beta hydrolase"/>
    <property type="match status" value="1"/>
</dbReference>
<keyword evidence="6" id="KW-0732">Signal</keyword>
<organism evidence="7 8">
    <name type="scientific">Geosmithia morbida</name>
    <dbReference type="NCBI Taxonomy" id="1094350"/>
    <lineage>
        <taxon>Eukaryota</taxon>
        <taxon>Fungi</taxon>
        <taxon>Dikarya</taxon>
        <taxon>Ascomycota</taxon>
        <taxon>Pezizomycotina</taxon>
        <taxon>Sordariomycetes</taxon>
        <taxon>Hypocreomycetidae</taxon>
        <taxon>Hypocreales</taxon>
        <taxon>Bionectriaceae</taxon>
        <taxon>Geosmithia</taxon>
    </lineage>
</organism>
<evidence type="ECO:0000256" key="3">
    <source>
        <dbReference type="ARBA" id="ARBA00022670"/>
    </source>
</evidence>
<keyword evidence="4" id="KW-0378">Hydrolase</keyword>
<keyword evidence="5" id="KW-0325">Glycoprotein</keyword>
<dbReference type="InterPro" id="IPR029058">
    <property type="entry name" value="AB_hydrolase_fold"/>
</dbReference>
<keyword evidence="3" id="KW-0645">Protease</keyword>
<comment type="similarity">
    <text evidence="1">Belongs to the peptidase S10 family.</text>
</comment>
<name>A0A9P5D014_9HYPO</name>
<dbReference type="OrthoDB" id="5340579at2759"/>
<dbReference type="SUPFAM" id="SSF53474">
    <property type="entry name" value="alpha/beta-Hydrolases"/>
    <property type="match status" value="1"/>
</dbReference>
<evidence type="ECO:0000313" key="7">
    <source>
        <dbReference type="EMBL" id="KAF4122238.1"/>
    </source>
</evidence>
<evidence type="ECO:0000256" key="1">
    <source>
        <dbReference type="ARBA" id="ARBA00009431"/>
    </source>
</evidence>
<protein>
    <recommendedName>
        <fullName evidence="9">Serine carboxypeptidase</fullName>
    </recommendedName>
</protein>
<dbReference type="GO" id="GO:0004185">
    <property type="term" value="F:serine-type carboxypeptidase activity"/>
    <property type="evidence" value="ECO:0007669"/>
    <property type="project" value="InterPro"/>
</dbReference>
<evidence type="ECO:0000256" key="2">
    <source>
        <dbReference type="ARBA" id="ARBA00022645"/>
    </source>
</evidence>
<dbReference type="Pfam" id="PF00450">
    <property type="entry name" value="Peptidase_S10"/>
    <property type="match status" value="1"/>
</dbReference>
<feature type="signal peptide" evidence="6">
    <location>
        <begin position="1"/>
        <end position="19"/>
    </location>
</feature>
<dbReference type="EMBL" id="JAANYQ010000010">
    <property type="protein sequence ID" value="KAF4122238.1"/>
    <property type="molecule type" value="Genomic_DNA"/>
</dbReference>
<evidence type="ECO:0000313" key="8">
    <source>
        <dbReference type="Proteomes" id="UP000749293"/>
    </source>
</evidence>
<keyword evidence="8" id="KW-1185">Reference proteome</keyword>
<dbReference type="InterPro" id="IPR001563">
    <property type="entry name" value="Peptidase_S10"/>
</dbReference>
<evidence type="ECO:0000256" key="5">
    <source>
        <dbReference type="ARBA" id="ARBA00023180"/>
    </source>
</evidence>